<organism evidence="3 5">
    <name type="scientific">Dracunculus medinensis</name>
    <name type="common">Guinea worm</name>
    <dbReference type="NCBI Taxonomy" id="318479"/>
    <lineage>
        <taxon>Eukaryota</taxon>
        <taxon>Metazoa</taxon>
        <taxon>Ecdysozoa</taxon>
        <taxon>Nematoda</taxon>
        <taxon>Chromadorea</taxon>
        <taxon>Rhabditida</taxon>
        <taxon>Spirurina</taxon>
        <taxon>Dracunculoidea</taxon>
        <taxon>Dracunculidae</taxon>
        <taxon>Dracunculus</taxon>
    </lineage>
</organism>
<reference evidence="5" key="1">
    <citation type="submission" date="2017-02" db="UniProtKB">
        <authorList>
            <consortium name="WormBaseParasite"/>
        </authorList>
    </citation>
    <scope>IDENTIFICATION</scope>
</reference>
<proteinExistence type="predicted"/>
<accession>A0A0N4UGA7</accession>
<dbReference type="Proteomes" id="UP000038040">
    <property type="component" value="Unplaced"/>
</dbReference>
<gene>
    <name evidence="2" type="ORF">DME_LOCUS9627</name>
</gene>
<evidence type="ECO:0000313" key="3">
    <source>
        <dbReference type="Proteomes" id="UP000038040"/>
    </source>
</evidence>
<evidence type="ECO:0000256" key="1">
    <source>
        <dbReference type="SAM" id="MobiDB-lite"/>
    </source>
</evidence>
<name>A0A0N4UGA7_DRAME</name>
<evidence type="ECO:0000313" key="2">
    <source>
        <dbReference type="EMBL" id="VDN59654.1"/>
    </source>
</evidence>
<evidence type="ECO:0000313" key="5">
    <source>
        <dbReference type="WBParaSite" id="DME_0000651601-mRNA-1"/>
    </source>
</evidence>
<feature type="region of interest" description="Disordered" evidence="1">
    <location>
        <begin position="20"/>
        <end position="39"/>
    </location>
</feature>
<dbReference type="WBParaSite" id="DME_0000651601-mRNA-1">
    <property type="protein sequence ID" value="DME_0000651601-mRNA-1"/>
    <property type="gene ID" value="DME_0000651601"/>
</dbReference>
<dbReference type="EMBL" id="UYYG01001186">
    <property type="protein sequence ID" value="VDN59654.1"/>
    <property type="molecule type" value="Genomic_DNA"/>
</dbReference>
<reference evidence="2 4" key="2">
    <citation type="submission" date="2018-11" db="EMBL/GenBank/DDBJ databases">
        <authorList>
            <consortium name="Pathogen Informatics"/>
        </authorList>
    </citation>
    <scope>NUCLEOTIDE SEQUENCE [LARGE SCALE GENOMIC DNA]</scope>
</reference>
<protein>
    <submittedName>
        <fullName evidence="5">Protein polybromo-1</fullName>
    </submittedName>
</protein>
<dbReference type="AlphaFoldDB" id="A0A0N4UGA7"/>
<keyword evidence="4" id="KW-1185">Reference proteome</keyword>
<dbReference type="Proteomes" id="UP000274756">
    <property type="component" value="Unassembled WGS sequence"/>
</dbReference>
<evidence type="ECO:0000313" key="4">
    <source>
        <dbReference type="Proteomes" id="UP000274756"/>
    </source>
</evidence>
<sequence length="72" mass="8272">MASKDDVERMFEATTYIGKRSRKKSNMARQDPPWISPSTAEVDDNVKSYQRLEKAGLKGNIGIYHTRHNSRC</sequence>